<gene>
    <name evidence="2" type="ORF">NHX12_009886</name>
</gene>
<evidence type="ECO:0000313" key="3">
    <source>
        <dbReference type="Proteomes" id="UP001148018"/>
    </source>
</evidence>
<dbReference type="Proteomes" id="UP001148018">
    <property type="component" value="Unassembled WGS sequence"/>
</dbReference>
<proteinExistence type="predicted"/>
<sequence length="110" mass="12154">MHLLSDRKTTFVQKGFQTGNPKGNYKPFYPYLETLQKVPGIQYPMPNAGKVSFRADYGSIMLHVIGRVISSPGSPCVWSSQKPSGTARMSSEKAKLGSRRCDELASPPYV</sequence>
<organism evidence="2 3">
    <name type="scientific">Muraenolepis orangiensis</name>
    <name type="common">Patagonian moray cod</name>
    <dbReference type="NCBI Taxonomy" id="630683"/>
    <lineage>
        <taxon>Eukaryota</taxon>
        <taxon>Metazoa</taxon>
        <taxon>Chordata</taxon>
        <taxon>Craniata</taxon>
        <taxon>Vertebrata</taxon>
        <taxon>Euteleostomi</taxon>
        <taxon>Actinopterygii</taxon>
        <taxon>Neopterygii</taxon>
        <taxon>Teleostei</taxon>
        <taxon>Neoteleostei</taxon>
        <taxon>Acanthomorphata</taxon>
        <taxon>Zeiogadaria</taxon>
        <taxon>Gadariae</taxon>
        <taxon>Gadiformes</taxon>
        <taxon>Muraenolepidoidei</taxon>
        <taxon>Muraenolepididae</taxon>
        <taxon>Muraenolepis</taxon>
    </lineage>
</organism>
<dbReference type="EMBL" id="JANIIK010000115">
    <property type="protein sequence ID" value="KAJ3589038.1"/>
    <property type="molecule type" value="Genomic_DNA"/>
</dbReference>
<name>A0A9Q0DK70_9TELE</name>
<reference evidence="2" key="1">
    <citation type="submission" date="2022-07" db="EMBL/GenBank/DDBJ databases">
        <title>Chromosome-level genome of Muraenolepis orangiensis.</title>
        <authorList>
            <person name="Kim J."/>
        </authorList>
    </citation>
    <scope>NUCLEOTIDE SEQUENCE</scope>
    <source>
        <strain evidence="2">KU_S4_2022</strain>
        <tissue evidence="2">Muscle</tissue>
    </source>
</reference>
<evidence type="ECO:0000313" key="2">
    <source>
        <dbReference type="EMBL" id="KAJ3589038.1"/>
    </source>
</evidence>
<feature type="compositionally biased region" description="Polar residues" evidence="1">
    <location>
        <begin position="79"/>
        <end position="89"/>
    </location>
</feature>
<dbReference type="AlphaFoldDB" id="A0A9Q0DK70"/>
<keyword evidence="3" id="KW-1185">Reference proteome</keyword>
<comment type="caution">
    <text evidence="2">The sequence shown here is derived from an EMBL/GenBank/DDBJ whole genome shotgun (WGS) entry which is preliminary data.</text>
</comment>
<evidence type="ECO:0000256" key="1">
    <source>
        <dbReference type="SAM" id="MobiDB-lite"/>
    </source>
</evidence>
<accession>A0A9Q0DK70</accession>
<protein>
    <submittedName>
        <fullName evidence="2">Uncharacterized protein</fullName>
    </submittedName>
</protein>
<feature type="compositionally biased region" description="Basic and acidic residues" evidence="1">
    <location>
        <begin position="90"/>
        <end position="103"/>
    </location>
</feature>
<feature type="region of interest" description="Disordered" evidence="1">
    <location>
        <begin position="79"/>
        <end position="110"/>
    </location>
</feature>